<reference evidence="2 3" key="1">
    <citation type="journal article" date="2021" name="Sci. Rep.">
        <title>The genome of the diatom Chaetoceros tenuissimus carries an ancient integrated fragment of an extant virus.</title>
        <authorList>
            <person name="Hongo Y."/>
            <person name="Kimura K."/>
            <person name="Takaki Y."/>
            <person name="Yoshida Y."/>
            <person name="Baba S."/>
            <person name="Kobayashi G."/>
            <person name="Nagasaki K."/>
            <person name="Hano T."/>
            <person name="Tomaru Y."/>
        </authorList>
    </citation>
    <scope>NUCLEOTIDE SEQUENCE [LARGE SCALE GENOMIC DNA]</scope>
    <source>
        <strain evidence="2 3">NIES-3715</strain>
    </source>
</reference>
<keyword evidence="3" id="KW-1185">Reference proteome</keyword>
<feature type="region of interest" description="Disordered" evidence="1">
    <location>
        <begin position="153"/>
        <end position="172"/>
    </location>
</feature>
<sequence>MNRDLDLRNETRRYQQDGGSSSSPRTRIHDLFSIHGNNCFSFYERNIVYGAKSTRPLCPLQSSEQESQHPPLIVAFPNKTSTENQASSLEDELLSPLPYDYHDAHHDKEEPPREYSCDERSKKKRQRWTQSEYSSFLQCLDTANDVIKIETTHETTPHTSNENVNAAADSQGNGNREFLSATLNFPYKEFISKNDKDHIKIWNDEEEQVRLERHFNPKWQVDFLSTFYGSEGSIRHESVVTPTNTESSPAASMQECSNKRVKYNEVDTTSSKSTRGRNTREVIFLDLVNHINDDSMENTKLPDKEDDTSSSSVSGPVDLQKAALNLCDAMDMSDLSRDYIARFERNTNFNRRDFLKLRFHFGLE</sequence>
<evidence type="ECO:0000256" key="1">
    <source>
        <dbReference type="SAM" id="MobiDB-lite"/>
    </source>
</evidence>
<gene>
    <name evidence="2" type="ORF">CTEN210_00783</name>
</gene>
<feature type="region of interest" description="Disordered" evidence="1">
    <location>
        <begin position="98"/>
        <end position="122"/>
    </location>
</feature>
<dbReference type="AlphaFoldDB" id="A0AAD3CG80"/>
<protein>
    <submittedName>
        <fullName evidence="2">Uncharacterized protein</fullName>
    </submittedName>
</protein>
<feature type="compositionally biased region" description="Polar residues" evidence="1">
    <location>
        <begin position="157"/>
        <end position="172"/>
    </location>
</feature>
<comment type="caution">
    <text evidence="2">The sequence shown here is derived from an EMBL/GenBank/DDBJ whole genome shotgun (WGS) entry which is preliminary data.</text>
</comment>
<proteinExistence type="predicted"/>
<feature type="region of interest" description="Disordered" evidence="1">
    <location>
        <begin position="295"/>
        <end position="315"/>
    </location>
</feature>
<feature type="region of interest" description="Disordered" evidence="1">
    <location>
        <begin position="1"/>
        <end position="26"/>
    </location>
</feature>
<feature type="compositionally biased region" description="Basic and acidic residues" evidence="1">
    <location>
        <begin position="1"/>
        <end position="15"/>
    </location>
</feature>
<feature type="compositionally biased region" description="Basic and acidic residues" evidence="1">
    <location>
        <begin position="100"/>
        <end position="121"/>
    </location>
</feature>
<dbReference type="EMBL" id="BLLK01000019">
    <property type="protein sequence ID" value="GFH44309.1"/>
    <property type="molecule type" value="Genomic_DNA"/>
</dbReference>
<name>A0AAD3CG80_9STRA</name>
<organism evidence="2 3">
    <name type="scientific">Chaetoceros tenuissimus</name>
    <dbReference type="NCBI Taxonomy" id="426638"/>
    <lineage>
        <taxon>Eukaryota</taxon>
        <taxon>Sar</taxon>
        <taxon>Stramenopiles</taxon>
        <taxon>Ochrophyta</taxon>
        <taxon>Bacillariophyta</taxon>
        <taxon>Coscinodiscophyceae</taxon>
        <taxon>Chaetocerotophycidae</taxon>
        <taxon>Chaetocerotales</taxon>
        <taxon>Chaetocerotaceae</taxon>
        <taxon>Chaetoceros</taxon>
    </lineage>
</organism>
<evidence type="ECO:0000313" key="2">
    <source>
        <dbReference type="EMBL" id="GFH44309.1"/>
    </source>
</evidence>
<dbReference type="Proteomes" id="UP001054902">
    <property type="component" value="Unassembled WGS sequence"/>
</dbReference>
<evidence type="ECO:0000313" key="3">
    <source>
        <dbReference type="Proteomes" id="UP001054902"/>
    </source>
</evidence>
<accession>A0AAD3CG80</accession>